<keyword evidence="6 10" id="KW-0106">Calcium</keyword>
<keyword evidence="3" id="KW-0575">Peroxidase</keyword>
<dbReference type="Gene3D" id="1.10.520.10">
    <property type="match status" value="1"/>
</dbReference>
<protein>
    <recommendedName>
        <fullName evidence="13">Plant heme peroxidase family profile domain-containing protein</fullName>
    </recommendedName>
</protein>
<evidence type="ECO:0000256" key="6">
    <source>
        <dbReference type="ARBA" id="ARBA00022837"/>
    </source>
</evidence>
<accession>J3MKH5</accession>
<evidence type="ECO:0000256" key="10">
    <source>
        <dbReference type="PIRSR" id="PIRSR600823-3"/>
    </source>
</evidence>
<keyword evidence="5 10" id="KW-0479">Metal-binding</keyword>
<evidence type="ECO:0000256" key="9">
    <source>
        <dbReference type="ARBA" id="ARBA00023324"/>
    </source>
</evidence>
<dbReference type="GO" id="GO:0006979">
    <property type="term" value="P:response to oxidative stress"/>
    <property type="evidence" value="ECO:0007669"/>
    <property type="project" value="InterPro"/>
</dbReference>
<feature type="binding site" evidence="10">
    <location>
        <position position="17"/>
    </location>
    <ligand>
        <name>Ca(2+)</name>
        <dbReference type="ChEBI" id="CHEBI:29108"/>
        <label>1</label>
    </ligand>
</feature>
<evidence type="ECO:0000256" key="5">
    <source>
        <dbReference type="ARBA" id="ARBA00022723"/>
    </source>
</evidence>
<feature type="compositionally biased region" description="Basic and acidic residues" evidence="12">
    <location>
        <begin position="105"/>
        <end position="133"/>
    </location>
</feature>
<dbReference type="GO" id="GO:0140825">
    <property type="term" value="F:lactoperoxidase activity"/>
    <property type="evidence" value="ECO:0007669"/>
    <property type="project" value="UniProtKB-EC"/>
</dbReference>
<keyword evidence="4" id="KW-0349">Heme</keyword>
<evidence type="ECO:0000256" key="4">
    <source>
        <dbReference type="ARBA" id="ARBA00022617"/>
    </source>
</evidence>
<evidence type="ECO:0000256" key="8">
    <source>
        <dbReference type="ARBA" id="ARBA00023004"/>
    </source>
</evidence>
<keyword evidence="9" id="KW-0376">Hydrogen peroxide</keyword>
<dbReference type="GO" id="GO:0020037">
    <property type="term" value="F:heme binding"/>
    <property type="evidence" value="ECO:0007669"/>
    <property type="project" value="InterPro"/>
</dbReference>
<feature type="region of interest" description="Disordered" evidence="12">
    <location>
        <begin position="188"/>
        <end position="221"/>
    </location>
</feature>
<feature type="region of interest" description="Disordered" evidence="12">
    <location>
        <begin position="82"/>
        <end position="147"/>
    </location>
</feature>
<evidence type="ECO:0000256" key="1">
    <source>
        <dbReference type="ARBA" id="ARBA00000189"/>
    </source>
</evidence>
<evidence type="ECO:0000259" key="13">
    <source>
        <dbReference type="PROSITE" id="PS50873"/>
    </source>
</evidence>
<dbReference type="Gramene" id="OB07G19070.1">
    <property type="protein sequence ID" value="OB07G19070.1"/>
    <property type="gene ID" value="OB07G19070"/>
</dbReference>
<comment type="similarity">
    <text evidence="11">Belongs to the peroxidase family.</text>
</comment>
<comment type="cofactor">
    <cofactor evidence="2">
        <name>heme b</name>
        <dbReference type="ChEBI" id="CHEBI:60344"/>
    </cofactor>
</comment>
<dbReference type="InterPro" id="IPR002016">
    <property type="entry name" value="Haem_peroxidase"/>
</dbReference>
<dbReference type="InterPro" id="IPR000823">
    <property type="entry name" value="Peroxidase_pln"/>
</dbReference>
<sequence>MVPYVLLDASDENPRPEKSAPMNIELSLFDVVEEIKATVGKRCPAVVSRADILIYAMRDASTILSNDRVNFDVPAGIMDLGLVPPPPSVTHRPHLTPHRRPPQPQDRREAVKRGRRERGKEGREEKEKKEREKKIKKPNMWDPADVTSAKPIKNKSILPMGLFMTDYTSLKLLVEAAFEISCSWEKLSQTGPKPVSSPQRGPYHVKNSPERLADPGPFTTSKWSVTNKSPAALGIRERRLVFAFGSVKNSPATAAAAGATASLIPPRLFPREQWKCTTRECRQILRKDTEVFIS</sequence>
<comment type="cofactor">
    <cofactor evidence="10">
        <name>Ca(2+)</name>
        <dbReference type="ChEBI" id="CHEBI:29108"/>
    </cofactor>
    <text evidence="10">Binds 2 calcium ions per subunit.</text>
</comment>
<evidence type="ECO:0000256" key="12">
    <source>
        <dbReference type="SAM" id="MobiDB-lite"/>
    </source>
</evidence>
<evidence type="ECO:0000313" key="15">
    <source>
        <dbReference type="Proteomes" id="UP000006038"/>
    </source>
</evidence>
<dbReference type="GO" id="GO:0046872">
    <property type="term" value="F:metal ion binding"/>
    <property type="evidence" value="ECO:0007669"/>
    <property type="project" value="UniProtKB-KW"/>
</dbReference>
<dbReference type="Pfam" id="PF00141">
    <property type="entry name" value="peroxidase"/>
    <property type="match status" value="1"/>
</dbReference>
<dbReference type="AlphaFoldDB" id="J3MKH5"/>
<dbReference type="HOGENOM" id="CLU_947889_0_0_1"/>
<dbReference type="Proteomes" id="UP000006038">
    <property type="component" value="Chromosome 7"/>
</dbReference>
<feature type="compositionally biased region" description="Polar residues" evidence="12">
    <location>
        <begin position="188"/>
        <end position="199"/>
    </location>
</feature>
<keyword evidence="8" id="KW-0408">Iron</keyword>
<evidence type="ECO:0000256" key="2">
    <source>
        <dbReference type="ARBA" id="ARBA00001970"/>
    </source>
</evidence>
<evidence type="ECO:0000313" key="14">
    <source>
        <dbReference type="EnsemblPlants" id="OB07G19070.1"/>
    </source>
</evidence>
<dbReference type="PANTHER" id="PTHR31235">
    <property type="entry name" value="PEROXIDASE 25-RELATED"/>
    <property type="match status" value="1"/>
</dbReference>
<feature type="domain" description="Plant heme peroxidase family profile" evidence="13">
    <location>
        <begin position="5"/>
        <end position="79"/>
    </location>
</feature>
<organism evidence="14">
    <name type="scientific">Oryza brachyantha</name>
    <name type="common">malo sina</name>
    <dbReference type="NCBI Taxonomy" id="4533"/>
    <lineage>
        <taxon>Eukaryota</taxon>
        <taxon>Viridiplantae</taxon>
        <taxon>Streptophyta</taxon>
        <taxon>Embryophyta</taxon>
        <taxon>Tracheophyta</taxon>
        <taxon>Spermatophyta</taxon>
        <taxon>Magnoliopsida</taxon>
        <taxon>Liliopsida</taxon>
        <taxon>Poales</taxon>
        <taxon>Poaceae</taxon>
        <taxon>BOP clade</taxon>
        <taxon>Oryzoideae</taxon>
        <taxon>Oryzeae</taxon>
        <taxon>Oryzinae</taxon>
        <taxon>Oryza</taxon>
    </lineage>
</organism>
<dbReference type="SUPFAM" id="SSF48113">
    <property type="entry name" value="Heme-dependent peroxidases"/>
    <property type="match status" value="1"/>
</dbReference>
<dbReference type="GO" id="GO:0042744">
    <property type="term" value="P:hydrogen peroxide catabolic process"/>
    <property type="evidence" value="ECO:0007669"/>
    <property type="project" value="UniProtKB-KW"/>
</dbReference>
<evidence type="ECO:0000256" key="7">
    <source>
        <dbReference type="ARBA" id="ARBA00023002"/>
    </source>
</evidence>
<dbReference type="EnsemblPlants" id="OB07G19070.1">
    <property type="protein sequence ID" value="OB07G19070.1"/>
    <property type="gene ID" value="OB07G19070"/>
</dbReference>
<reference evidence="14" key="1">
    <citation type="journal article" date="2013" name="Nat. Commun.">
        <title>Whole-genome sequencing of Oryza brachyantha reveals mechanisms underlying Oryza genome evolution.</title>
        <authorList>
            <person name="Chen J."/>
            <person name="Huang Q."/>
            <person name="Gao D."/>
            <person name="Wang J."/>
            <person name="Lang Y."/>
            <person name="Liu T."/>
            <person name="Li B."/>
            <person name="Bai Z."/>
            <person name="Luis Goicoechea J."/>
            <person name="Liang C."/>
            <person name="Chen C."/>
            <person name="Zhang W."/>
            <person name="Sun S."/>
            <person name="Liao Y."/>
            <person name="Zhang X."/>
            <person name="Yang L."/>
            <person name="Song C."/>
            <person name="Wang M."/>
            <person name="Shi J."/>
            <person name="Liu G."/>
            <person name="Liu J."/>
            <person name="Zhou H."/>
            <person name="Zhou W."/>
            <person name="Yu Q."/>
            <person name="An N."/>
            <person name="Chen Y."/>
            <person name="Cai Q."/>
            <person name="Wang B."/>
            <person name="Liu B."/>
            <person name="Min J."/>
            <person name="Huang Y."/>
            <person name="Wu H."/>
            <person name="Li Z."/>
            <person name="Zhang Y."/>
            <person name="Yin Y."/>
            <person name="Song W."/>
            <person name="Jiang J."/>
            <person name="Jackson S.A."/>
            <person name="Wing R.A."/>
            <person name="Wang J."/>
            <person name="Chen M."/>
        </authorList>
    </citation>
    <scope>NUCLEOTIDE SEQUENCE [LARGE SCALE GENOMIC DNA]</scope>
    <source>
        <strain evidence="14">cv. IRGC 101232</strain>
    </source>
</reference>
<keyword evidence="7" id="KW-0560">Oxidoreductase</keyword>
<evidence type="ECO:0000256" key="3">
    <source>
        <dbReference type="ARBA" id="ARBA00022559"/>
    </source>
</evidence>
<keyword evidence="15" id="KW-1185">Reference proteome</keyword>
<evidence type="ECO:0000256" key="11">
    <source>
        <dbReference type="RuleBase" id="RU004241"/>
    </source>
</evidence>
<reference evidence="14" key="2">
    <citation type="submission" date="2013-04" db="UniProtKB">
        <authorList>
            <consortium name="EnsemblPlants"/>
        </authorList>
    </citation>
    <scope>IDENTIFICATION</scope>
</reference>
<dbReference type="PROSITE" id="PS50873">
    <property type="entry name" value="PEROXIDASE_4"/>
    <property type="match status" value="1"/>
</dbReference>
<name>J3MKH5_ORYBR</name>
<proteinExistence type="inferred from homology"/>
<comment type="catalytic activity">
    <reaction evidence="1">
        <text>2 a phenolic donor + H2O2 = 2 a phenolic radical donor + 2 H2O</text>
        <dbReference type="Rhea" id="RHEA:56136"/>
        <dbReference type="ChEBI" id="CHEBI:15377"/>
        <dbReference type="ChEBI" id="CHEBI:16240"/>
        <dbReference type="ChEBI" id="CHEBI:139520"/>
        <dbReference type="ChEBI" id="CHEBI:139521"/>
        <dbReference type="EC" id="1.11.1.7"/>
    </reaction>
</comment>
<dbReference type="InterPro" id="IPR010255">
    <property type="entry name" value="Haem_peroxidase_sf"/>
</dbReference>
<feature type="compositionally biased region" description="Basic residues" evidence="12">
    <location>
        <begin position="91"/>
        <end position="101"/>
    </location>
</feature>